<evidence type="ECO:0000313" key="5">
    <source>
        <dbReference type="EMBL" id="RZB71622.1"/>
    </source>
</evidence>
<dbReference type="FunFam" id="3.40.50.2000:FF:000091">
    <property type="entry name" value="Glycosyltransferase"/>
    <property type="match status" value="1"/>
</dbReference>
<dbReference type="FunFam" id="3.40.50.2000:FF:000129">
    <property type="entry name" value="Glycosyltransferase"/>
    <property type="match status" value="1"/>
</dbReference>
<accession>A0A0B2RP15</accession>
<dbReference type="EMBL" id="KN648803">
    <property type="protein sequence ID" value="KHN34795.1"/>
    <property type="molecule type" value="Genomic_DNA"/>
</dbReference>
<sequence>MTVCPTDDRHVAVLAFPYGTHAAPLLNLVRRVAAEAPQVTFSFFSTKRSNASVFAGLNEEQLFNIKPYEVDDGLPENYVPSKNPKDAVEFFVKSMPMNYMTSMDEAVAKTGRHITCLVSDAFFWFCADLADEMHAKWVPLWTAGPHPLLAHISSKHIREKLGPEGVRENKEIDFLTGFSGLKASDLPGGLTEEPEDPISMMLEKMGEALPRATAVAINSFATVHLPIAHELESRFHKLLNVGPFILTTPQTVPPDEEGCLPWLNKQEDRSVVYLSFGSSIMPPPHELAAIAEALEEGKYPFIWAFRGNPEKELPQGFLERTNTQGKVVGWAPQMLILRHSAVGVCMTHGGWNSVLDCIVGGVPMISRPFFGDQMLNTATMEHVWEIGVGLENGIFTKEETLRALELIMSSEKGKMMRQKMDELKDFAMAAAGHEGDSTKNFCTFSEIVTGSTYEQLHVQQHGFRGIRNKIAGAFAAAHSRFTRRNNPKH</sequence>
<evidence type="ECO:0000256" key="1">
    <source>
        <dbReference type="ARBA" id="ARBA00009995"/>
    </source>
</evidence>
<keyword evidence="2 4" id="KW-0328">Glycosyltransferase</keyword>
<reference evidence="5 6" key="2">
    <citation type="submission" date="2018-09" db="EMBL/GenBank/DDBJ databases">
        <title>A high-quality reference genome of wild soybean provides a powerful tool to mine soybean genomes.</title>
        <authorList>
            <person name="Xie M."/>
            <person name="Chung C.Y.L."/>
            <person name="Li M.-W."/>
            <person name="Wong F.-L."/>
            <person name="Chan T.-F."/>
            <person name="Lam H.-M."/>
        </authorList>
    </citation>
    <scope>NUCLEOTIDE SEQUENCE [LARGE SCALE GENOMIC DNA]</scope>
    <source>
        <strain evidence="6">cv. W05</strain>
        <tissue evidence="5">Hypocotyl of etiolated seedlings</tissue>
    </source>
</reference>
<dbReference type="CDD" id="cd03784">
    <property type="entry name" value="GT1_Gtf-like"/>
    <property type="match status" value="1"/>
</dbReference>
<keyword evidence="3 4" id="KW-0808">Transferase</keyword>
<dbReference type="GO" id="GO:0047893">
    <property type="term" value="F:flavonol 3-O-glucosyltransferase activity"/>
    <property type="evidence" value="ECO:0007669"/>
    <property type="project" value="UniProtKB-EC"/>
</dbReference>
<dbReference type="Gramene" id="XM_028340070.1">
    <property type="protein sequence ID" value="XP_028195871.1"/>
    <property type="gene ID" value="LOC114380936"/>
</dbReference>
<proteinExistence type="inferred from homology"/>
<dbReference type="PANTHER" id="PTHR48045:SF34">
    <property type="entry name" value="ISOFLAVONE 7-O-GLUCOSYLTRANSFERASE 1-LIKE"/>
    <property type="match status" value="1"/>
</dbReference>
<dbReference type="SMR" id="A0A0B2RP15"/>
<comment type="similarity">
    <text evidence="1">Belongs to the UDP-glycosyltransferase family.</text>
</comment>
<dbReference type="Gene3D" id="3.40.50.2000">
    <property type="entry name" value="Glycogen Phosphorylase B"/>
    <property type="match status" value="2"/>
</dbReference>
<dbReference type="Proteomes" id="UP000289340">
    <property type="component" value="Chromosome 13"/>
</dbReference>
<dbReference type="EMBL" id="QZWG01000013">
    <property type="protein sequence ID" value="RZB71622.1"/>
    <property type="molecule type" value="Genomic_DNA"/>
</dbReference>
<organism evidence="4">
    <name type="scientific">Glycine soja</name>
    <name type="common">Wild soybean</name>
    <dbReference type="NCBI Taxonomy" id="3848"/>
    <lineage>
        <taxon>Eukaryota</taxon>
        <taxon>Viridiplantae</taxon>
        <taxon>Streptophyta</taxon>
        <taxon>Embryophyta</taxon>
        <taxon>Tracheophyta</taxon>
        <taxon>Spermatophyta</taxon>
        <taxon>Magnoliopsida</taxon>
        <taxon>eudicotyledons</taxon>
        <taxon>Gunneridae</taxon>
        <taxon>Pentapetalae</taxon>
        <taxon>rosids</taxon>
        <taxon>fabids</taxon>
        <taxon>Fabales</taxon>
        <taxon>Fabaceae</taxon>
        <taxon>Papilionoideae</taxon>
        <taxon>50 kb inversion clade</taxon>
        <taxon>NPAAA clade</taxon>
        <taxon>indigoferoid/millettioid clade</taxon>
        <taxon>Phaseoleae</taxon>
        <taxon>Glycine</taxon>
        <taxon>Glycine subgen. Soja</taxon>
    </lineage>
</organism>
<reference evidence="4" key="1">
    <citation type="submission" date="2014-07" db="EMBL/GenBank/DDBJ databases">
        <title>Identification of a novel salt tolerance gene in wild soybean by whole-genome sequencing.</title>
        <authorList>
            <person name="Lam H.-M."/>
            <person name="Qi X."/>
            <person name="Li M.-W."/>
            <person name="Liu X."/>
            <person name="Xie M."/>
            <person name="Ni M."/>
            <person name="Xu X."/>
        </authorList>
    </citation>
    <scope>NUCLEOTIDE SEQUENCE [LARGE SCALE GENOMIC DNA]</scope>
    <source>
        <tissue evidence="4">Root</tissue>
    </source>
</reference>
<name>A0A0B2RP15_GLYSO</name>
<dbReference type="InterPro" id="IPR002213">
    <property type="entry name" value="UDP_glucos_trans"/>
</dbReference>
<evidence type="ECO:0000256" key="3">
    <source>
        <dbReference type="ARBA" id="ARBA00022679"/>
    </source>
</evidence>
<evidence type="ECO:0000256" key="2">
    <source>
        <dbReference type="ARBA" id="ARBA00022676"/>
    </source>
</evidence>
<evidence type="ECO:0000313" key="6">
    <source>
        <dbReference type="Proteomes" id="UP000289340"/>
    </source>
</evidence>
<dbReference type="EC" id="2.4.1.91" evidence="4"/>
<gene>
    <name evidence="5" type="ORF">D0Y65_036197</name>
    <name evidence="4" type="ORF">glysoja_032971</name>
</gene>
<dbReference type="Proteomes" id="UP000053555">
    <property type="component" value="Unassembled WGS sequence"/>
</dbReference>
<protein>
    <submittedName>
        <fullName evidence="4">Flavonoid 3-O-glucosyltransferase</fullName>
        <ecNumber evidence="4">2.4.1.91</ecNumber>
    </submittedName>
</protein>
<dbReference type="AlphaFoldDB" id="A0A0B2RP15"/>
<evidence type="ECO:0000313" key="4">
    <source>
        <dbReference type="EMBL" id="KHN34795.1"/>
    </source>
</evidence>
<dbReference type="PANTHER" id="PTHR48045">
    <property type="entry name" value="UDP-GLYCOSYLTRANSFERASE 72B1"/>
    <property type="match status" value="1"/>
</dbReference>
<keyword evidence="6" id="KW-1185">Reference proteome</keyword>
<dbReference type="SUPFAM" id="SSF53756">
    <property type="entry name" value="UDP-Glycosyltransferase/glycogen phosphorylase"/>
    <property type="match status" value="1"/>
</dbReference>
<dbReference type="Pfam" id="PF00201">
    <property type="entry name" value="UDPGT"/>
    <property type="match status" value="1"/>
</dbReference>